<protein>
    <recommendedName>
        <fullName evidence="2">PAC2 family protein</fullName>
    </recommendedName>
</protein>
<dbReference type="Pfam" id="PF09754">
    <property type="entry name" value="PAC2"/>
    <property type="match status" value="1"/>
</dbReference>
<feature type="non-terminal residue" evidence="1">
    <location>
        <position position="209"/>
    </location>
</feature>
<sequence length="209" mass="23807">MAEDLVTFYQAPPLHNPVLIAGFGGWSNGGNIALKSIEYIIQKKGATLIAEIDPDHFYQFTQNRPVITIKEGRLQDINLERISFYFCPNREGENDLILLKAQEPDYRWATFVQTLFHLCNQWGVSLIISLGGMYDDVLHTEAIVSGVYSFGEWKEVLIKKGIHLIEYEGPSGIHSLIMQRAEKESHPFIGLWGHSPLYLRGTNYKVVIR</sequence>
<dbReference type="Gene3D" id="3.40.50.10900">
    <property type="entry name" value="PAC-like subunit"/>
    <property type="match status" value="1"/>
</dbReference>
<evidence type="ECO:0008006" key="2">
    <source>
        <dbReference type="Google" id="ProtNLM"/>
    </source>
</evidence>
<dbReference type="InterPro" id="IPR038389">
    <property type="entry name" value="PSMG2_sf"/>
</dbReference>
<proteinExistence type="predicted"/>
<evidence type="ECO:0000313" key="1">
    <source>
        <dbReference type="EMBL" id="GAG32392.1"/>
    </source>
</evidence>
<dbReference type="SUPFAM" id="SSF159659">
    <property type="entry name" value="Cgl1923-like"/>
    <property type="match status" value="1"/>
</dbReference>
<reference evidence="1" key="1">
    <citation type="journal article" date="2014" name="Front. Microbiol.">
        <title>High frequency of phylogenetically diverse reductive dehalogenase-homologous genes in deep subseafloor sedimentary metagenomes.</title>
        <authorList>
            <person name="Kawai M."/>
            <person name="Futagami T."/>
            <person name="Toyoda A."/>
            <person name="Takaki Y."/>
            <person name="Nishi S."/>
            <person name="Hori S."/>
            <person name="Arai W."/>
            <person name="Tsubouchi T."/>
            <person name="Morono Y."/>
            <person name="Uchiyama I."/>
            <person name="Ito T."/>
            <person name="Fujiyama A."/>
            <person name="Inagaki F."/>
            <person name="Takami H."/>
        </authorList>
    </citation>
    <scope>NUCLEOTIDE SEQUENCE</scope>
    <source>
        <strain evidence="1">Expedition CK06-06</strain>
    </source>
</reference>
<organism evidence="1">
    <name type="scientific">marine sediment metagenome</name>
    <dbReference type="NCBI Taxonomy" id="412755"/>
    <lineage>
        <taxon>unclassified sequences</taxon>
        <taxon>metagenomes</taxon>
        <taxon>ecological metagenomes</taxon>
    </lineage>
</organism>
<gene>
    <name evidence="1" type="ORF">S01H1_72098</name>
</gene>
<accession>X0XAF2</accession>
<comment type="caution">
    <text evidence="1">The sequence shown here is derived from an EMBL/GenBank/DDBJ whole genome shotgun (WGS) entry which is preliminary data.</text>
</comment>
<dbReference type="AlphaFoldDB" id="X0XAF2"/>
<dbReference type="EMBL" id="BARS01048056">
    <property type="protein sequence ID" value="GAG32392.1"/>
    <property type="molecule type" value="Genomic_DNA"/>
</dbReference>
<dbReference type="PANTHER" id="PTHR35610:SF3">
    <property type="entry name" value="PROTEASOME ASSEMBLY CHAPERONE FAMILY PROTEIN"/>
    <property type="match status" value="1"/>
</dbReference>
<name>X0XAF2_9ZZZZ</name>
<dbReference type="PANTHER" id="PTHR35610">
    <property type="entry name" value="3-ISOPROPYLMALATE DEHYDRATASE-RELATED"/>
    <property type="match status" value="1"/>
</dbReference>
<dbReference type="InterPro" id="IPR019151">
    <property type="entry name" value="Proteasome_assmbl_chaperone_2"/>
</dbReference>